<dbReference type="Pfam" id="PF01261">
    <property type="entry name" value="AP_endonuc_2"/>
    <property type="match status" value="1"/>
</dbReference>
<dbReference type="NCBIfam" id="TIGR04379">
    <property type="entry name" value="myo_inos_iolE"/>
    <property type="match status" value="1"/>
</dbReference>
<dbReference type="PANTHER" id="PTHR12110:SF41">
    <property type="entry name" value="INOSOSE DEHYDRATASE"/>
    <property type="match status" value="1"/>
</dbReference>
<evidence type="ECO:0000313" key="2">
    <source>
        <dbReference type="EMBL" id="PNJ90763.1"/>
    </source>
</evidence>
<sequence length="366" mass="40344">MLSKISRIFRLSIVLATLLLVGITSLPLTVMAATSDSNSVLVSLVSSTTKPLLDPTFDSTKVKLGITPTGWSNSDDLTIDLNPPIPYQQILSEIALSGYKGTQNAPKFPKALVDLQRELNIRGLRISEPWVGTEFTIGKGKETFDELEKQIAFMKAMGGNTIVVAELGGAVHQQKVLDENGVDKGVDPLVNRPRFDGKQWSDLLAGLNQMGKRAKEEGMQLMYHPHIGTGVENAQDICRLMAGTNPEYVNLLLDTGHLYYAGVNPLTIAKQHANRIKHVHLKNIRQSVLDDSRKTGRSFLNSIRAGIFTVPGDPNGAIDFQPILQELAKVNYQGWLMVEAEQDPNKAEPLQYALMARQYLQKLIGF</sequence>
<dbReference type="InterPro" id="IPR036237">
    <property type="entry name" value="Xyl_isomerase-like_sf"/>
</dbReference>
<keyword evidence="3" id="KW-1185">Reference proteome</keyword>
<dbReference type="Proteomes" id="UP000236284">
    <property type="component" value="Unassembled WGS sequence"/>
</dbReference>
<dbReference type="Gene3D" id="3.20.20.150">
    <property type="entry name" value="Divalent-metal-dependent TIM barrel enzymes"/>
    <property type="match status" value="1"/>
</dbReference>
<gene>
    <name evidence="2" type="primary">iolE</name>
    <name evidence="2" type="ORF">CEP15_19255</name>
</gene>
<dbReference type="InterPro" id="IPR013022">
    <property type="entry name" value="Xyl_isomerase-like_TIM-brl"/>
</dbReference>
<dbReference type="PANTHER" id="PTHR12110">
    <property type="entry name" value="HYDROXYPYRUVATE ISOMERASE"/>
    <property type="match status" value="1"/>
</dbReference>
<dbReference type="SUPFAM" id="SSF51658">
    <property type="entry name" value="Xylose isomerase-like"/>
    <property type="match status" value="1"/>
</dbReference>
<evidence type="ECO:0000259" key="1">
    <source>
        <dbReference type="Pfam" id="PF01261"/>
    </source>
</evidence>
<comment type="caution">
    <text evidence="2">The sequence shown here is derived from an EMBL/GenBank/DDBJ whole genome shotgun (WGS) entry which is preliminary data.</text>
</comment>
<organism evidence="2 3">
    <name type="scientific">Cylindrospermopsis raciborskii C07</name>
    <dbReference type="NCBI Taxonomy" id="2014886"/>
    <lineage>
        <taxon>Bacteria</taxon>
        <taxon>Bacillati</taxon>
        <taxon>Cyanobacteriota</taxon>
        <taxon>Cyanophyceae</taxon>
        <taxon>Nostocales</taxon>
        <taxon>Aphanizomenonaceae</taxon>
        <taxon>Cylindrospermopsis</taxon>
    </lineage>
</organism>
<name>A0ABX4WGB8_9CYAN</name>
<dbReference type="RefSeq" id="WP_057178447.1">
    <property type="nucleotide sequence ID" value="NZ_NJHS01000443.1"/>
</dbReference>
<dbReference type="InterPro" id="IPR050312">
    <property type="entry name" value="IolE/XylAMocC-like"/>
</dbReference>
<accession>A0ABX4WGB8</accession>
<protein>
    <submittedName>
        <fullName evidence="2">Myo-inosose-2 dehydratase</fullName>
    </submittedName>
</protein>
<proteinExistence type="predicted"/>
<reference evidence="2 3" key="1">
    <citation type="submission" date="2017-06" db="EMBL/GenBank/DDBJ databases">
        <title>Genome variation in co-occurring toxic Cylindrospermopsis raciborskii strains determines phenotypic plasticity.</title>
        <authorList>
            <person name="Willis A."/>
            <person name="Woodhouse J."/>
            <person name="Ongley S."/>
            <person name="Jex A."/>
            <person name="Burford M."/>
            <person name="Neilan B."/>
        </authorList>
    </citation>
    <scope>NUCLEOTIDE SEQUENCE [LARGE SCALE GENOMIC DNA]</scope>
    <source>
        <strain evidence="2 3">C07</strain>
    </source>
</reference>
<feature type="domain" description="Xylose isomerase-like TIM barrel" evidence="1">
    <location>
        <begin position="113"/>
        <end position="348"/>
    </location>
</feature>
<evidence type="ECO:0000313" key="3">
    <source>
        <dbReference type="Proteomes" id="UP000236284"/>
    </source>
</evidence>
<dbReference type="InterPro" id="IPR030823">
    <property type="entry name" value="IolE/MocC"/>
</dbReference>
<dbReference type="EMBL" id="NJHS01000443">
    <property type="protein sequence ID" value="PNJ90763.1"/>
    <property type="molecule type" value="Genomic_DNA"/>
</dbReference>